<keyword evidence="2" id="KW-0812">Transmembrane</keyword>
<keyword evidence="2" id="KW-1133">Transmembrane helix</keyword>
<proteinExistence type="predicted"/>
<comment type="caution">
    <text evidence="3">The sequence shown here is derived from an EMBL/GenBank/DDBJ whole genome shotgun (WGS) entry which is preliminary data.</text>
</comment>
<dbReference type="Proteomes" id="UP001143372">
    <property type="component" value="Unassembled WGS sequence"/>
</dbReference>
<evidence type="ECO:0000313" key="3">
    <source>
        <dbReference type="EMBL" id="GLK67437.1"/>
    </source>
</evidence>
<protein>
    <recommendedName>
        <fullName evidence="5">DUF3971 domain-containing protein</fullName>
    </recommendedName>
</protein>
<feature type="region of interest" description="Disordered" evidence="1">
    <location>
        <begin position="1"/>
        <end position="36"/>
    </location>
</feature>
<reference evidence="3" key="2">
    <citation type="submission" date="2023-01" db="EMBL/GenBank/DDBJ databases">
        <authorList>
            <person name="Sun Q."/>
            <person name="Evtushenko L."/>
        </authorList>
    </citation>
    <scope>NUCLEOTIDE SEQUENCE</scope>
    <source>
        <strain evidence="3">VKM B-2347</strain>
    </source>
</reference>
<accession>A0A9W6MUZ3</accession>
<evidence type="ECO:0000256" key="1">
    <source>
        <dbReference type="SAM" id="MobiDB-lite"/>
    </source>
</evidence>
<keyword evidence="4" id="KW-1185">Reference proteome</keyword>
<evidence type="ECO:0008006" key="5">
    <source>
        <dbReference type="Google" id="ProtNLM"/>
    </source>
</evidence>
<sequence length="1145" mass="118076">MGDAKKPSRFARAAAAPWRGHGARMRADGRPASPKPTARRALSLAMGGLLVLGVVIAGAWLAILYMPLPASQVIPRVKAAIEERLGPDYAVDIADAELHRGGDGVELRLVDLSIAKAGGPVVASVPRAELRLDGLSLLGGEVRVRSVHVTSPKLDMRYDMTVDAASKNSDLPDRILAAVGDLDRLLGADGAAGALEEVWVTDATLLVAPRSRAPLSLEGVDLRLSRGGGGAIALTASSARADDRWTTAITVSSPDADKARLIDLGVENLDLAPYSAPLAEKAGASPLTGRVSGHLNARIGADGKLLAGDGRLDARTLQLFLPGPSDSDDPAAGPKQVGLDRVQLDLRWDAQARALRIEPSQIRGRGGQMSFTGAFVAPPGPGKPWTAQIEGHDILLSGETASEPPLRLDRIDLEASFDPAAGVLEVSKAQFLGPTASAALTGLVRFGGDSPAIRLGLVGAPMPASAVKRLWPFFLASSVRGWVVENVSAGRVDGVSLTIDLPSGALAKLKPHEPFPEGSVSLEVRFSDGVLRGRPGLPWIEGATGKVEATSRRVDVEVGQAYVAGAGDDGALSVSDIRFTVPDLKPRFPPATLTLKAEGSLRKAMALVSSGAFGRNPLPSQLEVQNVSGRIVSDVTVGLELDHPGAEGPPPDIGLTADIRDVKIANLFAGRSFDKGSFQLKVADGPPTMTGKGSVGGAPATVSLMEEPAAGAAPAKRKLAVTLTAAASDLTRLGMDVPGVLKGAVPLSAEIYLDEPSAPMVVKADLAGVGIDGLVPGFVKPAGRPGRLGFIVERGPDKTVIRDFVLESGDRSVRGVITFGPKGDLLSAAMPIYRPGPGDDAKIDIDKVRGGITKVALQGASLDLRPLIEAYRKKSAVKSGGEGGGDSSEVAKNLMVSAKLGTGLGYGGEALSGLDLKLNVRDGKVTDADGSGRVGSGAIKLSTGDDGRLNLSGGDAGAALRFTDLYGRIDGGAFDLAASLAGGPGVLRIRDFGVRNEGALERVKQTTGADANAPAQRGAPTRFDRLKVTFVQSAGRIAVDEAVVYGPQLGATLEGTVNYAADSVDLVGTFVPVYALNNLFSRVPVLGPLLGGGEHGGLLGVTFRVRGPTAAPTVTVNPMSAVAPGFLRKLFEFRQAQPAAPAAAQ</sequence>
<organism evidence="3 4">
    <name type="scientific">Hansschlegelia plantiphila</name>
    <dbReference type="NCBI Taxonomy" id="374655"/>
    <lineage>
        <taxon>Bacteria</taxon>
        <taxon>Pseudomonadati</taxon>
        <taxon>Pseudomonadota</taxon>
        <taxon>Alphaproteobacteria</taxon>
        <taxon>Hyphomicrobiales</taxon>
        <taxon>Methylopilaceae</taxon>
        <taxon>Hansschlegelia</taxon>
    </lineage>
</organism>
<evidence type="ECO:0000256" key="2">
    <source>
        <dbReference type="SAM" id="Phobius"/>
    </source>
</evidence>
<evidence type="ECO:0000313" key="4">
    <source>
        <dbReference type="Proteomes" id="UP001143372"/>
    </source>
</evidence>
<reference evidence="3" key="1">
    <citation type="journal article" date="2014" name="Int. J. Syst. Evol. Microbiol.">
        <title>Complete genome sequence of Corynebacterium casei LMG S-19264T (=DSM 44701T), isolated from a smear-ripened cheese.</title>
        <authorList>
            <consortium name="US DOE Joint Genome Institute (JGI-PGF)"/>
            <person name="Walter F."/>
            <person name="Albersmeier A."/>
            <person name="Kalinowski J."/>
            <person name="Ruckert C."/>
        </authorList>
    </citation>
    <scope>NUCLEOTIDE SEQUENCE</scope>
    <source>
        <strain evidence="3">VKM B-2347</strain>
    </source>
</reference>
<dbReference type="EMBL" id="BSFI01000006">
    <property type="protein sequence ID" value="GLK67437.1"/>
    <property type="molecule type" value="Genomic_DNA"/>
</dbReference>
<gene>
    <name evidence="3" type="ORF">GCM10008179_10750</name>
</gene>
<name>A0A9W6MUZ3_9HYPH</name>
<feature type="transmembrane region" description="Helical" evidence="2">
    <location>
        <begin position="44"/>
        <end position="68"/>
    </location>
</feature>
<keyword evidence="2" id="KW-0472">Membrane</keyword>
<dbReference type="AlphaFoldDB" id="A0A9W6MUZ3"/>